<keyword evidence="2 4" id="KW-0808">Transferase</keyword>
<evidence type="ECO:0000256" key="4">
    <source>
        <dbReference type="HAMAP-Rule" id="MF_01813"/>
    </source>
</evidence>
<name>A6W5P7_KINRD</name>
<dbReference type="Proteomes" id="UP000001116">
    <property type="component" value="Chromosome"/>
</dbReference>
<organism evidence="5 6">
    <name type="scientific">Kineococcus radiotolerans (strain ATCC BAA-149 / DSM 14245 / SRS30216)</name>
    <dbReference type="NCBI Taxonomy" id="266940"/>
    <lineage>
        <taxon>Bacteria</taxon>
        <taxon>Bacillati</taxon>
        <taxon>Actinomycetota</taxon>
        <taxon>Actinomycetes</taxon>
        <taxon>Kineosporiales</taxon>
        <taxon>Kineosporiaceae</taxon>
        <taxon>Kineococcus</taxon>
    </lineage>
</organism>
<dbReference type="Pfam" id="PF01209">
    <property type="entry name" value="Ubie_methyltran"/>
    <property type="match status" value="1"/>
</dbReference>
<reference evidence="6" key="1">
    <citation type="journal article" date="2008" name="PLoS ONE">
        <title>Survival in nuclear waste, extreme resistance, and potential applications gleaned from the genome sequence of Kineococcus radiotolerans SRS30216.</title>
        <authorList>
            <person name="Bagwell C.E."/>
            <person name="Bhat S."/>
            <person name="Hawkins G.M."/>
            <person name="Smith B.W."/>
            <person name="Biswas T."/>
            <person name="Hoover T.R."/>
            <person name="Saunders E."/>
            <person name="Han C.S."/>
            <person name="Tsodikov O.V."/>
            <person name="Shimkets L.J."/>
        </authorList>
    </citation>
    <scope>NUCLEOTIDE SEQUENCE [LARGE SCALE GENOMIC DNA]</scope>
    <source>
        <strain evidence="6">ATCC BAA-149 / DSM 14245 / SRS30216</strain>
    </source>
</reference>
<keyword evidence="6" id="KW-1185">Reference proteome</keyword>
<dbReference type="STRING" id="266940.Krad_0647"/>
<comment type="catalytic activity">
    <reaction evidence="4">
        <text>a 2-demethylmenaquinol + S-adenosyl-L-methionine = a menaquinol + S-adenosyl-L-homocysteine + H(+)</text>
        <dbReference type="Rhea" id="RHEA:42640"/>
        <dbReference type="Rhea" id="RHEA-COMP:9539"/>
        <dbReference type="Rhea" id="RHEA-COMP:9563"/>
        <dbReference type="ChEBI" id="CHEBI:15378"/>
        <dbReference type="ChEBI" id="CHEBI:18151"/>
        <dbReference type="ChEBI" id="CHEBI:55437"/>
        <dbReference type="ChEBI" id="CHEBI:57856"/>
        <dbReference type="ChEBI" id="CHEBI:59789"/>
        <dbReference type="EC" id="2.1.1.163"/>
    </reaction>
</comment>
<dbReference type="GO" id="GO:0032259">
    <property type="term" value="P:methylation"/>
    <property type="evidence" value="ECO:0007669"/>
    <property type="project" value="UniProtKB-KW"/>
</dbReference>
<dbReference type="PANTHER" id="PTHR43591">
    <property type="entry name" value="METHYLTRANSFERASE"/>
    <property type="match status" value="1"/>
</dbReference>
<dbReference type="KEGG" id="kra:Krad_0647"/>
<comment type="pathway">
    <text evidence="4">Quinol/quinone metabolism; menaquinone biosynthesis; menaquinol from 1,4-dihydroxy-2-naphthoate: step 2/2.</text>
</comment>
<dbReference type="GO" id="GO:0043770">
    <property type="term" value="F:demethylmenaquinone methyltransferase activity"/>
    <property type="evidence" value="ECO:0007669"/>
    <property type="project" value="UniProtKB-UniRule"/>
</dbReference>
<keyword evidence="4" id="KW-0474">Menaquinone biosynthesis</keyword>
<accession>A6W5P7</accession>
<dbReference type="EMBL" id="CP000750">
    <property type="protein sequence ID" value="ABS02136.1"/>
    <property type="molecule type" value="Genomic_DNA"/>
</dbReference>
<dbReference type="EC" id="2.1.1.163" evidence="4"/>
<keyword evidence="5" id="KW-0830">Ubiquinone</keyword>
<keyword evidence="1 4" id="KW-0489">Methyltransferase</keyword>
<dbReference type="PANTHER" id="PTHR43591:SF24">
    <property type="entry name" value="2-METHOXY-6-POLYPRENYL-1,4-BENZOQUINOL METHYLASE, MITOCHONDRIAL"/>
    <property type="match status" value="1"/>
</dbReference>
<feature type="binding site" evidence="4">
    <location>
        <begin position="135"/>
        <end position="136"/>
    </location>
    <ligand>
        <name>S-adenosyl-L-methionine</name>
        <dbReference type="ChEBI" id="CHEBI:59789"/>
    </ligand>
</feature>
<dbReference type="SUPFAM" id="SSF53335">
    <property type="entry name" value="S-adenosyl-L-methionine-dependent methyltransferases"/>
    <property type="match status" value="1"/>
</dbReference>
<evidence type="ECO:0000313" key="6">
    <source>
        <dbReference type="Proteomes" id="UP000001116"/>
    </source>
</evidence>
<dbReference type="NCBIfam" id="NF001241">
    <property type="entry name" value="PRK00216.1-2"/>
    <property type="match status" value="1"/>
</dbReference>
<evidence type="ECO:0000256" key="2">
    <source>
        <dbReference type="ARBA" id="ARBA00022679"/>
    </source>
</evidence>
<dbReference type="CDD" id="cd02440">
    <property type="entry name" value="AdoMet_MTases"/>
    <property type="match status" value="1"/>
</dbReference>
<evidence type="ECO:0000256" key="1">
    <source>
        <dbReference type="ARBA" id="ARBA00022603"/>
    </source>
</evidence>
<comment type="function">
    <text evidence="4">Methyltransferase required for the conversion of demethylmenaquinol (DMKH2) to menaquinol (MKH2).</text>
</comment>
<dbReference type="AlphaFoldDB" id="A6W5P7"/>
<proteinExistence type="inferred from homology"/>
<feature type="binding site" evidence="4">
    <location>
        <position position="95"/>
    </location>
    <ligand>
        <name>S-adenosyl-L-methionine</name>
        <dbReference type="ChEBI" id="CHEBI:59789"/>
    </ligand>
</feature>
<dbReference type="HAMAP" id="MF_01813">
    <property type="entry name" value="MenG_UbiE_methyltr"/>
    <property type="match status" value="1"/>
</dbReference>
<gene>
    <name evidence="4" type="primary">menG</name>
    <name evidence="5" type="ordered locus">Krad_0647</name>
</gene>
<dbReference type="PROSITE" id="PS01184">
    <property type="entry name" value="UBIE_2"/>
    <property type="match status" value="1"/>
</dbReference>
<dbReference type="PROSITE" id="PS01183">
    <property type="entry name" value="UBIE_1"/>
    <property type="match status" value="1"/>
</dbReference>
<dbReference type="InterPro" id="IPR029063">
    <property type="entry name" value="SAM-dependent_MTases_sf"/>
</dbReference>
<dbReference type="Gene3D" id="3.40.50.150">
    <property type="entry name" value="Vaccinia Virus protein VP39"/>
    <property type="match status" value="1"/>
</dbReference>
<dbReference type="NCBIfam" id="TIGR01934">
    <property type="entry name" value="MenG_MenH_UbiE"/>
    <property type="match status" value="1"/>
</dbReference>
<evidence type="ECO:0000256" key="3">
    <source>
        <dbReference type="ARBA" id="ARBA00022691"/>
    </source>
</evidence>
<feature type="binding site" evidence="4">
    <location>
        <position position="152"/>
    </location>
    <ligand>
        <name>S-adenosyl-L-methionine</name>
        <dbReference type="ChEBI" id="CHEBI:59789"/>
    </ligand>
</feature>
<protein>
    <recommendedName>
        <fullName evidence="4">Demethylmenaquinone methyltransferase</fullName>
        <ecNumber evidence="4">2.1.1.163</ecNumber>
    </recommendedName>
</protein>
<comment type="similarity">
    <text evidence="4">Belongs to the class I-like SAM-binding methyltransferase superfamily. MenG/UbiE family.</text>
</comment>
<dbReference type="PROSITE" id="PS51608">
    <property type="entry name" value="SAM_MT_UBIE"/>
    <property type="match status" value="1"/>
</dbReference>
<dbReference type="eggNOG" id="COG2226">
    <property type="taxonomic scope" value="Bacteria"/>
</dbReference>
<dbReference type="InterPro" id="IPR004033">
    <property type="entry name" value="UbiE/COQ5_MeTrFase"/>
</dbReference>
<dbReference type="HOGENOM" id="CLU_037990_0_0_11"/>
<sequence>MDGGGPGPATPRAVASWPGCENAGVVTSDVTPQRELADLSKRPQQVSAMFDDVAEKYDRTNDILSAGQDRWWRRAVRRAVDARPGEKVLDLAAGTGRSSEPFADRGVLTVPCDFSTGMVRAGKRRRPDLGFVVGDATRLPFADGVFDAATISFGLRNVVDPDAGLREMARVVRPGGRLVVCEFSTLPNPLLRKAYDTYLHHGLPRVAKLVSSHGDAYGYLVESIDAWPDQAGLAGRIAAAGWQRVAWRNLSFGVVAVHRAVRSPGPVPTPPEDVAPRP</sequence>
<dbReference type="GO" id="GO:0009234">
    <property type="term" value="P:menaquinone biosynthetic process"/>
    <property type="evidence" value="ECO:0007669"/>
    <property type="project" value="UniProtKB-UniRule"/>
</dbReference>
<feature type="binding site" evidence="4">
    <location>
        <position position="113"/>
    </location>
    <ligand>
        <name>S-adenosyl-L-methionine</name>
        <dbReference type="ChEBI" id="CHEBI:59789"/>
    </ligand>
</feature>
<keyword evidence="3 4" id="KW-0949">S-adenosyl-L-methionine</keyword>
<dbReference type="UniPathway" id="UPA00079">
    <property type="reaction ID" value="UER00169"/>
</dbReference>
<dbReference type="InterPro" id="IPR023576">
    <property type="entry name" value="UbiE/COQ5_MeTrFase_CS"/>
</dbReference>
<evidence type="ECO:0000313" key="5">
    <source>
        <dbReference type="EMBL" id="ABS02136.1"/>
    </source>
</evidence>